<dbReference type="AlphaFoldDB" id="A0A7H0IG29"/>
<accession>A0A7H0IG29</accession>
<dbReference type="Proteomes" id="UP000516052">
    <property type="component" value="Chromosome"/>
</dbReference>
<organism evidence="2 3">
    <name type="scientific">Streptomyces roseirectus</name>
    <dbReference type="NCBI Taxonomy" id="2768066"/>
    <lineage>
        <taxon>Bacteria</taxon>
        <taxon>Bacillati</taxon>
        <taxon>Actinomycetota</taxon>
        <taxon>Actinomycetes</taxon>
        <taxon>Kitasatosporales</taxon>
        <taxon>Streptomycetaceae</taxon>
        <taxon>Streptomyces</taxon>
    </lineage>
</organism>
<reference evidence="2 3" key="1">
    <citation type="submission" date="2020-08" db="EMBL/GenBank/DDBJ databases">
        <title>A novel species.</title>
        <authorList>
            <person name="Gao J."/>
        </authorList>
    </citation>
    <scope>NUCLEOTIDE SEQUENCE [LARGE SCALE GENOMIC DNA]</scope>
    <source>
        <strain evidence="2 3">CRXT-G-22</strain>
    </source>
</reference>
<proteinExistence type="predicted"/>
<evidence type="ECO:0000313" key="3">
    <source>
        <dbReference type="Proteomes" id="UP000516052"/>
    </source>
</evidence>
<dbReference type="KEGG" id="sroi:IAG44_21475"/>
<feature type="region of interest" description="Disordered" evidence="1">
    <location>
        <begin position="85"/>
        <end position="106"/>
    </location>
</feature>
<name>A0A7H0IG29_9ACTN</name>
<evidence type="ECO:0000256" key="1">
    <source>
        <dbReference type="SAM" id="MobiDB-lite"/>
    </source>
</evidence>
<dbReference type="EMBL" id="CP060828">
    <property type="protein sequence ID" value="QNP71745.1"/>
    <property type="molecule type" value="Genomic_DNA"/>
</dbReference>
<dbReference type="RefSeq" id="WP_187748709.1">
    <property type="nucleotide sequence ID" value="NZ_CP060828.1"/>
</dbReference>
<protein>
    <submittedName>
        <fullName evidence="2">Uncharacterized protein</fullName>
    </submittedName>
</protein>
<gene>
    <name evidence="2" type="ORF">IAG44_21475</name>
</gene>
<evidence type="ECO:0000313" key="2">
    <source>
        <dbReference type="EMBL" id="QNP71745.1"/>
    </source>
</evidence>
<sequence length="106" mass="10936">MVVADPAPAGRCGAAHPEDPTACVGLVAVRVSDATGVGVEGCEHHAARMLASLDGARVTPLPDGPEGAAVRVFTAADRTRPFCWVDGPRTGPAQLSRAENRERDGH</sequence>
<keyword evidence="3" id="KW-1185">Reference proteome</keyword>